<evidence type="ECO:0000256" key="1">
    <source>
        <dbReference type="SAM" id="Coils"/>
    </source>
</evidence>
<organism evidence="2">
    <name type="scientific">marine sediment metagenome</name>
    <dbReference type="NCBI Taxonomy" id="412755"/>
    <lineage>
        <taxon>unclassified sequences</taxon>
        <taxon>metagenomes</taxon>
        <taxon>ecological metagenomes</taxon>
    </lineage>
</organism>
<proteinExistence type="predicted"/>
<accession>A0A0F9RD21</accession>
<feature type="coiled-coil region" evidence="1">
    <location>
        <begin position="211"/>
        <end position="259"/>
    </location>
</feature>
<comment type="caution">
    <text evidence="2">The sequence shown here is derived from an EMBL/GenBank/DDBJ whole genome shotgun (WGS) entry which is preliminary data.</text>
</comment>
<dbReference type="AlphaFoldDB" id="A0A0F9RD21"/>
<evidence type="ECO:0000313" key="2">
    <source>
        <dbReference type="EMBL" id="KKN47387.1"/>
    </source>
</evidence>
<reference evidence="2" key="1">
    <citation type="journal article" date="2015" name="Nature">
        <title>Complex archaea that bridge the gap between prokaryotes and eukaryotes.</title>
        <authorList>
            <person name="Spang A."/>
            <person name="Saw J.H."/>
            <person name="Jorgensen S.L."/>
            <person name="Zaremba-Niedzwiedzka K."/>
            <person name="Martijn J."/>
            <person name="Lind A.E."/>
            <person name="van Eijk R."/>
            <person name="Schleper C."/>
            <person name="Guy L."/>
            <person name="Ettema T.J."/>
        </authorList>
    </citation>
    <scope>NUCLEOTIDE SEQUENCE</scope>
</reference>
<keyword evidence="1" id="KW-0175">Coiled coil</keyword>
<gene>
    <name evidence="2" type="ORF">LCGC14_0663430</name>
</gene>
<protein>
    <submittedName>
        <fullName evidence="2">Uncharacterized protein</fullName>
    </submittedName>
</protein>
<name>A0A0F9RD21_9ZZZZ</name>
<sequence length="271" mass="31805">MEKITLIKKDIQEKSGKEWLGLQKQTEDRLDSLMWYLDHPKMQESPKLVEEIVELYYAAKNTNFIKMEGIIRKLDQLTIKFSKEGAVKKTKTAQSHAVRGEQVIYEKAIEEFIKKVDDFLNSTSGTSLPEKTKKSLITFLGYLNHPVLIKKTALFDEMKDKYDKTVELDFLSMQTFDDMLNMCDIKLGAITDEMKTFKSPEKRKKELDEAWGEFEAEKEKFQAKLNNLESEREAIKAEREKIETERSQINLDRENLLKEQEEFKVKNDNLK</sequence>
<dbReference type="EMBL" id="LAZR01001279">
    <property type="protein sequence ID" value="KKN47387.1"/>
    <property type="molecule type" value="Genomic_DNA"/>
</dbReference>